<name>A0A450W525_9GAMM</name>
<protein>
    <submittedName>
        <fullName evidence="4">Putative addiction module component, TIGR02574 family</fullName>
    </submittedName>
</protein>
<gene>
    <name evidence="2" type="ORF">BECKFM1743A_GA0114220_100234</name>
    <name evidence="4" type="ORF">BECKFM1743B_GA0114221_102218</name>
    <name evidence="3" type="ORF">BECKFM1743C_GA0114222_102358</name>
</gene>
<dbReference type="EMBL" id="CAADFA010000235">
    <property type="protein sequence ID" value="VFJ58884.1"/>
    <property type="molecule type" value="Genomic_DNA"/>
</dbReference>
<proteinExistence type="predicted"/>
<organism evidence="4">
    <name type="scientific">Candidatus Kentrum sp. FM</name>
    <dbReference type="NCBI Taxonomy" id="2126340"/>
    <lineage>
        <taxon>Bacteria</taxon>
        <taxon>Pseudomonadati</taxon>
        <taxon>Pseudomonadota</taxon>
        <taxon>Gammaproteobacteria</taxon>
        <taxon>Candidatus Kentrum</taxon>
    </lineage>
</organism>
<evidence type="ECO:0000313" key="3">
    <source>
        <dbReference type="EMBL" id="VFJ58884.1"/>
    </source>
</evidence>
<reference evidence="4" key="1">
    <citation type="submission" date="2019-02" db="EMBL/GenBank/DDBJ databases">
        <authorList>
            <person name="Gruber-Vodicka R. H."/>
            <person name="Seah K. B. B."/>
        </authorList>
    </citation>
    <scope>NUCLEOTIDE SEQUENCE</scope>
    <source>
        <strain evidence="2">BECK_BZ163</strain>
        <strain evidence="4">BECK_BZ164</strain>
        <strain evidence="3">BECK_BZ165</strain>
    </source>
</reference>
<dbReference type="EMBL" id="CAADFL010000221">
    <property type="protein sequence ID" value="VFK12041.1"/>
    <property type="molecule type" value="Genomic_DNA"/>
</dbReference>
<sequence>MNLNNLSATDSLVGNRPLTDIPIPARIQLVEDLWDSIAMDVASDSTSLRMTDAQKAEIDRRLESYASDGVKGRPADEAIEDIRSRLHR</sequence>
<accession>A0A450W525</accession>
<evidence type="ECO:0000313" key="4">
    <source>
        <dbReference type="EMBL" id="VFK12041.1"/>
    </source>
</evidence>
<dbReference type="NCBIfam" id="TIGR02574">
    <property type="entry name" value="stabl_TIGR02574"/>
    <property type="match status" value="1"/>
</dbReference>
<dbReference type="InterPro" id="IPR013406">
    <property type="entry name" value="CHP02574_addiction_mod"/>
</dbReference>
<dbReference type="AlphaFoldDB" id="A0A450W525"/>
<evidence type="ECO:0000256" key="1">
    <source>
        <dbReference type="SAM" id="MobiDB-lite"/>
    </source>
</evidence>
<dbReference type="Pfam" id="PF09720">
    <property type="entry name" value="Unstab_antitox"/>
    <property type="match status" value="1"/>
</dbReference>
<evidence type="ECO:0000313" key="2">
    <source>
        <dbReference type="EMBL" id="VFJ45371.1"/>
    </source>
</evidence>
<feature type="compositionally biased region" description="Basic and acidic residues" evidence="1">
    <location>
        <begin position="70"/>
        <end position="88"/>
    </location>
</feature>
<dbReference type="EMBL" id="CAADEZ010000023">
    <property type="protein sequence ID" value="VFJ45371.1"/>
    <property type="molecule type" value="Genomic_DNA"/>
</dbReference>
<feature type="region of interest" description="Disordered" evidence="1">
    <location>
        <begin position="67"/>
        <end position="88"/>
    </location>
</feature>